<dbReference type="Proteomes" id="UP000233778">
    <property type="component" value="Chromosome"/>
</dbReference>
<protein>
    <recommendedName>
        <fullName evidence="1">Integrase DNA-binding domain-containing protein</fullName>
    </recommendedName>
</protein>
<sequence>MSGTHYLLSAVAVQKAKPADKDYDLTDGHGLTLSIRTSGKKIWYFRYQRPNSATRTNITLGIISFHDAGCRAYPLR</sequence>
<keyword evidence="4" id="KW-1185">Reference proteome</keyword>
<reference evidence="3" key="4">
    <citation type="submission" date="2017-11" db="EMBL/GenBank/DDBJ databases">
        <title>Complete genome sequence of Serratia sp. ATCC 39006.</title>
        <authorList>
            <person name="Hampton H.G."/>
            <person name="Jackson S.A."/>
            <person name="Jauregui R."/>
            <person name="Poulter G.T.M."/>
            <person name="Salmond G.P.C."/>
            <person name="Fineran P.C."/>
        </authorList>
    </citation>
    <scope>NUCLEOTIDE SEQUENCE</scope>
    <source>
        <strain evidence="3">ATCC 39006</strain>
    </source>
</reference>
<dbReference type="EMBL" id="CP025085">
    <property type="protein sequence ID" value="AUG99840.1"/>
    <property type="molecule type" value="Genomic_DNA"/>
</dbReference>
<proteinExistence type="predicted"/>
<dbReference type="KEGG" id="serq:CWC46_08470"/>
<evidence type="ECO:0000313" key="3">
    <source>
        <dbReference type="EMBL" id="AUH04160.1"/>
    </source>
</evidence>
<dbReference type="InterPro" id="IPR025166">
    <property type="entry name" value="Integrase_DNA_bind_dom"/>
</dbReference>
<organism evidence="3 4">
    <name type="scientific">Serratia sp. (strain ATCC 39006)</name>
    <name type="common">Prodigiosinella confusarubida</name>
    <dbReference type="NCBI Taxonomy" id="104623"/>
    <lineage>
        <taxon>Bacteria</taxon>
        <taxon>Pseudomonadati</taxon>
        <taxon>Pseudomonadota</taxon>
        <taxon>Gammaproteobacteria</taxon>
        <taxon>Enterobacterales</taxon>
        <taxon>Pectobacteriaceae</taxon>
        <taxon>Prodigiosinella</taxon>
    </lineage>
</organism>
<reference evidence="3 4" key="1">
    <citation type="journal article" date="2013" name="Genome Announc.">
        <title>Draft genome sequence of Serratia sp. strain ATCC 39006, a model bacterium for analysis of the biosynthesis and regulation of prodigiosin, a carbapenem, and gas vesicles.</title>
        <authorList>
            <person name="Fineran P.C."/>
            <person name="Iglesias Cans M.C."/>
            <person name="Ramsay J.P."/>
            <person name="Wilf N.M."/>
            <person name="Cossyleon D."/>
            <person name="McNeil M.B."/>
            <person name="Williamson N.R."/>
            <person name="Monson R.E."/>
            <person name="Becher S.A."/>
            <person name="Stanton J.A."/>
            <person name="Brugger K."/>
            <person name="Brown S.D."/>
            <person name="Salmond G.P."/>
        </authorList>
    </citation>
    <scope>NUCLEOTIDE SEQUENCE [LARGE SCALE GENOMIC DNA]</scope>
    <source>
        <strain evidence="3">ATCC 39006</strain>
        <strain evidence="4">ATCC 39006 / SC 11482</strain>
    </source>
</reference>
<feature type="domain" description="Integrase DNA-binding" evidence="1">
    <location>
        <begin position="8"/>
        <end position="61"/>
    </location>
</feature>
<evidence type="ECO:0000313" key="2">
    <source>
        <dbReference type="EMBL" id="AUG99840.1"/>
    </source>
</evidence>
<dbReference type="Gene3D" id="3.30.160.390">
    <property type="entry name" value="Integrase, DNA-binding domain"/>
    <property type="match status" value="1"/>
</dbReference>
<evidence type="ECO:0000259" key="1">
    <source>
        <dbReference type="Pfam" id="PF13356"/>
    </source>
</evidence>
<reference evidence="3" key="2">
    <citation type="submission" date="2013-09" db="EMBL/GenBank/DDBJ databases">
        <authorList>
            <person name="Wang G."/>
            <person name="Yang Y."/>
            <person name="Su Y."/>
        </authorList>
    </citation>
    <scope>NUCLEOTIDE SEQUENCE</scope>
    <source>
        <strain evidence="3">ATCC 39006</strain>
    </source>
</reference>
<dbReference type="Proteomes" id="UP000017700">
    <property type="component" value="Chromosome"/>
</dbReference>
<accession>A0A2I5T5J0</accession>
<gene>
    <name evidence="2" type="ORF">CWC46_08470</name>
    <name evidence="3" type="ORF">Ser39006_008475</name>
</gene>
<evidence type="ECO:0000313" key="5">
    <source>
        <dbReference type="Proteomes" id="UP000233778"/>
    </source>
</evidence>
<dbReference type="Pfam" id="PF13356">
    <property type="entry name" value="Arm-DNA-bind_3"/>
    <property type="match status" value="1"/>
</dbReference>
<dbReference type="KEGG" id="sera:Ser39006_008475"/>
<dbReference type="EMBL" id="CP025084">
    <property type="protein sequence ID" value="AUH04160.1"/>
    <property type="molecule type" value="Genomic_DNA"/>
</dbReference>
<name>A0A2I5T5J0_SERS3</name>
<dbReference type="InterPro" id="IPR038488">
    <property type="entry name" value="Integrase_DNA-bd_sf"/>
</dbReference>
<evidence type="ECO:0000313" key="4">
    <source>
        <dbReference type="Proteomes" id="UP000017700"/>
    </source>
</evidence>
<dbReference type="AlphaFoldDB" id="A0A2I5T5J0"/>
<reference evidence="2 5" key="3">
    <citation type="submission" date="2017-11" db="EMBL/GenBank/DDBJ databases">
        <title>Complete genome sequence of Serratia sp. ATCC 39006 LacA.</title>
        <authorList>
            <person name="Hampton H.G."/>
            <person name="Jackson S.A."/>
            <person name="Jauregui R."/>
            <person name="Poulter G.T.M."/>
            <person name="Salmond G.P.C."/>
            <person name="Fineran P.C."/>
        </authorList>
    </citation>
    <scope>NUCLEOTIDE SEQUENCE [LARGE SCALE GENOMIC DNA]</scope>
    <source>
        <strain evidence="2 5">ATCC 39006</strain>
    </source>
</reference>